<organism evidence="1 2">
    <name type="scientific">Steinernema glaseri</name>
    <dbReference type="NCBI Taxonomy" id="37863"/>
    <lineage>
        <taxon>Eukaryota</taxon>
        <taxon>Metazoa</taxon>
        <taxon>Ecdysozoa</taxon>
        <taxon>Nematoda</taxon>
        <taxon>Chromadorea</taxon>
        <taxon>Rhabditida</taxon>
        <taxon>Tylenchina</taxon>
        <taxon>Panagrolaimomorpha</taxon>
        <taxon>Strongyloidoidea</taxon>
        <taxon>Steinernematidae</taxon>
        <taxon>Steinernema</taxon>
    </lineage>
</organism>
<keyword evidence="1" id="KW-1185">Reference proteome</keyword>
<dbReference type="WBParaSite" id="L893_g10899.t1">
    <property type="protein sequence ID" value="L893_g10899.t1"/>
    <property type="gene ID" value="L893_g10899"/>
</dbReference>
<dbReference type="AlphaFoldDB" id="A0A1I7XYW3"/>
<reference evidence="2" key="1">
    <citation type="submission" date="2016-11" db="UniProtKB">
        <authorList>
            <consortium name="WormBaseParasite"/>
        </authorList>
    </citation>
    <scope>IDENTIFICATION</scope>
</reference>
<dbReference type="Proteomes" id="UP000095287">
    <property type="component" value="Unplaced"/>
</dbReference>
<evidence type="ECO:0000313" key="2">
    <source>
        <dbReference type="WBParaSite" id="L893_g10899.t1"/>
    </source>
</evidence>
<name>A0A1I7XYW3_9BILA</name>
<accession>A0A1I7XYW3</accession>
<proteinExistence type="predicted"/>
<protein>
    <submittedName>
        <fullName evidence="2">Radical_SAM domain-containing protein</fullName>
    </submittedName>
</protein>
<evidence type="ECO:0000313" key="1">
    <source>
        <dbReference type="Proteomes" id="UP000095287"/>
    </source>
</evidence>
<sequence>MESVPAVFIERVTGILSLATLNVLVAGQPNSGRWAVLSIPNLSNSFDLCIGVRDGKKFSRCESDGRSLDLVDVFPLWNSATCHFKNVDFCAVEAQPNDQNPMTEKQFSALKKMIANQRRRIFKIQINSEDLMVNFADLLEVCGGPEVLHIGTNMTRVAPILKKLISDGGFGLGNMTRISLNVDNNDTELHERLIHMAVNHILKQEHKYYGILYPEKYAHLMRPLQSQLKHISSQSTIFAECLYYSHPGKNTTVTCVLNREQRLSYWWRRR</sequence>